<evidence type="ECO:0000313" key="10">
    <source>
        <dbReference type="Proteomes" id="UP000228874"/>
    </source>
</evidence>
<evidence type="ECO:0000313" key="6">
    <source>
        <dbReference type="EMBL" id="PIX28183.1"/>
    </source>
</evidence>
<dbReference type="Gene3D" id="3.40.5.50">
    <property type="match status" value="1"/>
</dbReference>
<accession>A0A2H9MM59</accession>
<dbReference type="Pfam" id="PF22090">
    <property type="entry name" value="Gins51_C"/>
    <property type="match status" value="1"/>
</dbReference>
<dbReference type="Proteomes" id="UP000231232">
    <property type="component" value="Unassembled WGS sequence"/>
</dbReference>
<dbReference type="Proteomes" id="UP000228874">
    <property type="component" value="Unassembled WGS sequence"/>
</dbReference>
<evidence type="ECO:0000313" key="4">
    <source>
        <dbReference type="EMBL" id="PIV46455.1"/>
    </source>
</evidence>
<accession>A0A2H9P922</accession>
<accession>A0A2H9M4A0</accession>
<evidence type="ECO:0000313" key="5">
    <source>
        <dbReference type="EMBL" id="PIV89621.1"/>
    </source>
</evidence>
<sequence>MITFKYISEARRKEKTNNDLTDLPSNFFKELEEFFNFTDDETIKKQAQLLVKDFMQSRMIKIAQRAILFEKEDLTNLLDEEFQLYRTLKDIFNNNIEKIFSLKKGKHALVKFNKDCDAFLGSDLKPYGPFKKEDITTIPIEQALTLKQQNIVGFVEN</sequence>
<name>A0A2G9LJT1_HUBC1</name>
<dbReference type="EMBL" id="PFIH01000021">
    <property type="protein sequence ID" value="PIX28183.1"/>
    <property type="molecule type" value="Genomic_DNA"/>
</dbReference>
<evidence type="ECO:0000313" key="3">
    <source>
        <dbReference type="EMBL" id="PIV13938.1"/>
    </source>
</evidence>
<proteinExistence type="predicted"/>
<reference evidence="2 12" key="1">
    <citation type="submission" date="2017-09" db="EMBL/GenBank/DDBJ databases">
        <title>Depth-based differentiation of microbial function through sediment-hosted aquifers and enrichment of novel symbionts in the deep terrestrial subsurface.</title>
        <authorList>
            <person name="Probst A.J."/>
            <person name="Ladd B."/>
            <person name="Jarett J.K."/>
            <person name="Geller-Mcgrath D.E."/>
            <person name="Sieber C.M."/>
            <person name="Emerson J.B."/>
            <person name="Anantharaman K."/>
            <person name="Thomas B.C."/>
            <person name="Malmstrom R."/>
            <person name="Stieglmeier M."/>
            <person name="Klingl A."/>
            <person name="Woyke T."/>
            <person name="Ryan C.M."/>
            <person name="Banfield J.F."/>
        </authorList>
    </citation>
    <scope>NUCLEOTIDE SEQUENCE [LARGE SCALE GENOMIC DNA]</scope>
    <source>
        <strain evidence="4">CG02_land_8_20_14_3_00_31_209</strain>
        <strain evidence="3">CG03_land_8_20_14_0_80_31_114</strain>
        <strain evidence="5">CG17_big_fil_post_rev_8_21_14_2_50_31_73</strain>
        <strain evidence="2">CG18_big_fil_WC_8_21_14_2_50_31_19</strain>
        <strain evidence="7">CG_4_10_14_0_8_um_filter_31_133</strain>
        <strain evidence="6">CG_4_8_14_3_um_filter</strain>
        <strain evidence="9">CG_4_9_14_0_8_um_filter_31_21</strain>
        <strain evidence="8">CG_4_9_14_3_um_filter_31_125</strain>
    </source>
</reference>
<accession>A0A2H9QSX7</accession>
<dbReference type="EMBL" id="PETW01000024">
    <property type="protein sequence ID" value="PIV46455.1"/>
    <property type="molecule type" value="Genomic_DNA"/>
</dbReference>
<dbReference type="EMBL" id="PCUF01000001">
    <property type="protein sequence ID" value="PIN66806.1"/>
    <property type="molecule type" value="Genomic_DNA"/>
</dbReference>
<organism evidence="2 12">
    <name type="scientific">Huberarchaeum crystalense</name>
    <dbReference type="NCBI Taxonomy" id="2014257"/>
    <lineage>
        <taxon>Archaea</taxon>
        <taxon>Candidatus Huberarchaeota</taxon>
        <taxon>Candidatus Huberarchaeia</taxon>
        <taxon>Candidatus Huberarchaeales</taxon>
        <taxon>Candidatus Huberarchaeaceae</taxon>
        <taxon>Candidatus Huberarchaeum</taxon>
    </lineage>
</organism>
<accession>A0A2G9LJT1</accession>
<evidence type="ECO:0000259" key="1">
    <source>
        <dbReference type="Pfam" id="PF22090"/>
    </source>
</evidence>
<dbReference type="InterPro" id="IPR054314">
    <property type="entry name" value="Gins51_C"/>
</dbReference>
<reference evidence="10 11" key="2">
    <citation type="submission" date="2017-09" db="EMBL/GenBank/DDBJ databases">
        <title>Depth-based differentiation of microbial function through sediment-hosted aquifers and enrichment of novel symbionts in the deep terrestrial subsurface.</title>
        <authorList>
            <person name="Probst A.J."/>
            <person name="Ladd B."/>
            <person name="Jarett J.K."/>
            <person name="Geller-Mcgrath D.E."/>
            <person name="Sieber C.M.K."/>
            <person name="Emerson J.B."/>
            <person name="Anantharaman K."/>
            <person name="Thomas B.C."/>
            <person name="Malmstrom R."/>
            <person name="Stieglmeier M."/>
            <person name="Klingl A."/>
            <person name="Woyke T."/>
            <person name="Ryan C.M."/>
            <person name="Banfield J.F."/>
        </authorList>
    </citation>
    <scope>NUCLEOTIDE SEQUENCE [LARGE SCALE GENOMIC DNA]</scope>
</reference>
<dbReference type="EMBL" id="PFSX01000046">
    <property type="protein sequence ID" value="PJC01249.1"/>
    <property type="molecule type" value="Genomic_DNA"/>
</dbReference>
<dbReference type="Proteomes" id="UP000228888">
    <property type="component" value="Unassembled WGS sequence"/>
</dbReference>
<dbReference type="Proteomes" id="UP000229789">
    <property type="component" value="Unassembled WGS sequence"/>
</dbReference>
<dbReference type="EMBL" id="PFMG01000015">
    <property type="protein sequence ID" value="PIY99997.1"/>
    <property type="molecule type" value="Genomic_DNA"/>
</dbReference>
<evidence type="ECO:0000313" key="2">
    <source>
        <dbReference type="EMBL" id="PIN66806.1"/>
    </source>
</evidence>
<feature type="domain" description="Gins51 C-terminal" evidence="1">
    <location>
        <begin position="109"/>
        <end position="150"/>
    </location>
</feature>
<evidence type="ECO:0000313" key="7">
    <source>
        <dbReference type="EMBL" id="PIY99997.1"/>
    </source>
</evidence>
<gene>
    <name evidence="9" type="ORF">CO072_01710</name>
    <name evidence="8" type="ORF">CO124_00150</name>
    <name evidence="4" type="ORF">COS22_01300</name>
    <name evidence="3" type="ORF">COS45_00075</name>
    <name evidence="5" type="ORF">COW47_01820</name>
    <name evidence="2" type="ORF">COW69_00230</name>
    <name evidence="7" type="ORF">COY63_00535</name>
    <name evidence="6" type="ORF">COZ66_00775</name>
</gene>
<accession>A0A2H9RCR2</accession>
<evidence type="ECO:0000313" key="11">
    <source>
        <dbReference type="Proteomes" id="UP000228888"/>
    </source>
</evidence>
<accession>A0A2H9M7A0</accession>
<dbReference type="AlphaFoldDB" id="A0A2G9LJT1"/>
<dbReference type="Proteomes" id="UP000230477">
    <property type="component" value="Unassembled WGS sequence"/>
</dbReference>
<accession>A0A2H9N2W3</accession>
<dbReference type="Proteomes" id="UP000231449">
    <property type="component" value="Unassembled WGS sequence"/>
</dbReference>
<evidence type="ECO:0000313" key="8">
    <source>
        <dbReference type="EMBL" id="PJB04501.1"/>
    </source>
</evidence>
<dbReference type="EMBL" id="PFFF01000041">
    <property type="protein sequence ID" value="PIV89621.1"/>
    <property type="molecule type" value="Genomic_DNA"/>
</dbReference>
<dbReference type="EMBL" id="PEUT01000001">
    <property type="protein sequence ID" value="PIV13938.1"/>
    <property type="molecule type" value="Genomic_DNA"/>
</dbReference>
<evidence type="ECO:0000313" key="12">
    <source>
        <dbReference type="Proteomes" id="UP000229789"/>
    </source>
</evidence>
<evidence type="ECO:0000313" key="9">
    <source>
        <dbReference type="EMBL" id="PJC01249.1"/>
    </source>
</evidence>
<protein>
    <recommendedName>
        <fullName evidence="1">Gins51 C-terminal domain-containing protein</fullName>
    </recommendedName>
</protein>
<dbReference type="Proteomes" id="UP000230713">
    <property type="component" value="Unassembled WGS sequence"/>
</dbReference>
<comment type="caution">
    <text evidence="2">The sequence shown here is derived from an EMBL/GenBank/DDBJ whole genome shotgun (WGS) entry which is preliminary data.</text>
</comment>
<dbReference type="EMBL" id="PFUW01000003">
    <property type="protein sequence ID" value="PJB04501.1"/>
    <property type="molecule type" value="Genomic_DNA"/>
</dbReference>
<dbReference type="Proteomes" id="UP000228989">
    <property type="component" value="Unassembled WGS sequence"/>
</dbReference>